<feature type="domain" description="Terpene synthase metal-binding" evidence="8">
    <location>
        <begin position="311"/>
        <end position="551"/>
    </location>
</feature>
<evidence type="ECO:0000259" key="8">
    <source>
        <dbReference type="Pfam" id="PF03936"/>
    </source>
</evidence>
<evidence type="ECO:0000259" key="7">
    <source>
        <dbReference type="Pfam" id="PF01397"/>
    </source>
</evidence>
<dbReference type="SFLD" id="SFLDS00005">
    <property type="entry name" value="Isoprenoid_Synthase_Type_I"/>
    <property type="match status" value="1"/>
</dbReference>
<dbReference type="InterPro" id="IPR044814">
    <property type="entry name" value="Terpene_cyclase_plant_C1"/>
</dbReference>
<keyword evidence="10" id="KW-1185">Reference proteome</keyword>
<dbReference type="SUPFAM" id="SSF48576">
    <property type="entry name" value="Terpenoid synthases"/>
    <property type="match status" value="1"/>
</dbReference>
<dbReference type="FunFam" id="1.50.10.130:FF:000001">
    <property type="entry name" value="Isoprene synthase, chloroplastic"/>
    <property type="match status" value="1"/>
</dbReference>
<comment type="catalytic activity">
    <reaction evidence="4">
        <text>(2E)-geranyl diphosphate = beta-myrcene + diphosphate</text>
        <dbReference type="Rhea" id="RHEA:16965"/>
        <dbReference type="ChEBI" id="CHEBI:17221"/>
        <dbReference type="ChEBI" id="CHEBI:33019"/>
        <dbReference type="ChEBI" id="CHEBI:58057"/>
        <dbReference type="EC" id="4.2.3.15"/>
    </reaction>
    <physiologicalReaction direction="left-to-right" evidence="4">
        <dbReference type="Rhea" id="RHEA:16966"/>
    </physiologicalReaction>
</comment>
<accession>A0AAV1C929</accession>
<dbReference type="SFLD" id="SFLDG01019">
    <property type="entry name" value="Terpene_Cyclase_Like_1_C_Termi"/>
    <property type="match status" value="1"/>
</dbReference>
<feature type="region of interest" description="Disordered" evidence="6">
    <location>
        <begin position="35"/>
        <end position="71"/>
    </location>
</feature>
<evidence type="ECO:0000313" key="10">
    <source>
        <dbReference type="Proteomes" id="UP001161247"/>
    </source>
</evidence>
<feature type="compositionally biased region" description="Low complexity" evidence="6">
    <location>
        <begin position="35"/>
        <end position="47"/>
    </location>
</feature>
<dbReference type="GO" id="GO:0050551">
    <property type="term" value="F:myrcene synthase activity"/>
    <property type="evidence" value="ECO:0007669"/>
    <property type="project" value="UniProtKB-EC"/>
</dbReference>
<gene>
    <name evidence="9" type="ORF">OLC1_LOCUS3789</name>
</gene>
<feature type="compositionally biased region" description="Basic residues" evidence="6">
    <location>
        <begin position="57"/>
        <end position="66"/>
    </location>
</feature>
<dbReference type="GO" id="GO:0016102">
    <property type="term" value="P:diterpenoid biosynthetic process"/>
    <property type="evidence" value="ECO:0007669"/>
    <property type="project" value="InterPro"/>
</dbReference>
<feature type="domain" description="Terpene synthase N-terminal" evidence="7">
    <location>
        <begin position="76"/>
        <end position="253"/>
    </location>
</feature>
<dbReference type="InterPro" id="IPR050148">
    <property type="entry name" value="Terpene_synthase-like"/>
</dbReference>
<dbReference type="SUPFAM" id="SSF48239">
    <property type="entry name" value="Terpenoid cyclases/Protein prenyltransferases"/>
    <property type="match status" value="1"/>
</dbReference>
<dbReference type="Pfam" id="PF03936">
    <property type="entry name" value="Terpene_synth_C"/>
    <property type="match status" value="1"/>
</dbReference>
<evidence type="ECO:0000256" key="3">
    <source>
        <dbReference type="ARBA" id="ARBA00022842"/>
    </source>
</evidence>
<dbReference type="Proteomes" id="UP001161247">
    <property type="component" value="Chromosome 1"/>
</dbReference>
<evidence type="ECO:0000256" key="1">
    <source>
        <dbReference type="ARBA" id="ARBA00001946"/>
    </source>
</evidence>
<dbReference type="InterPro" id="IPR034741">
    <property type="entry name" value="Terpene_cyclase-like_1_C"/>
</dbReference>
<dbReference type="PANTHER" id="PTHR31225">
    <property type="entry name" value="OS04G0344100 PROTEIN-RELATED"/>
    <property type="match status" value="1"/>
</dbReference>
<dbReference type="InterPro" id="IPR005630">
    <property type="entry name" value="Terpene_synthase_metal-bd"/>
</dbReference>
<evidence type="ECO:0000256" key="5">
    <source>
        <dbReference type="ARBA" id="ARBA00066673"/>
    </source>
</evidence>
<reference evidence="9" key="1">
    <citation type="submission" date="2023-03" db="EMBL/GenBank/DDBJ databases">
        <authorList>
            <person name="Julca I."/>
        </authorList>
    </citation>
    <scope>NUCLEOTIDE SEQUENCE</scope>
</reference>
<evidence type="ECO:0000256" key="2">
    <source>
        <dbReference type="ARBA" id="ARBA00022723"/>
    </source>
</evidence>
<protein>
    <recommendedName>
        <fullName evidence="5">myrcene synthase</fullName>
        <ecNumber evidence="5">4.2.3.15</ecNumber>
    </recommendedName>
</protein>
<dbReference type="InterPro" id="IPR008949">
    <property type="entry name" value="Isoprenoid_synthase_dom_sf"/>
</dbReference>
<dbReference type="FunFam" id="1.10.600.10:FF:000007">
    <property type="entry name" value="Isoprene synthase, chloroplastic"/>
    <property type="match status" value="1"/>
</dbReference>
<sequence length="609" mass="70816">MANLAQKHFFNSLQLAATGQNRRFHVKFRVVSAANSTTTPSSTADAAGLSHNDNSRHKLQPSRKRSSHEYHTSPNWDFNLLQSLQHNYAGEEQMKRFEVLKELVRLMLDAEEVELIHRLELIDNLERLGICYHFEPRILSNLSRIHSRDPTNEQQDLYSKALEFKLLRQHGFDVSPDVFDAFKDEKGTFTTSLLRDPKGMLYLYEASHLQLTNDETNLEMARQFTAKYLKKQLDENGFDDKEPTLAELVQHSLEIPQHWRMKRLESRWFLDLYEKSPNMNPILLELAKIDFNIVQKSYQDELKHVSRWWRNTGMGEELNFARDILVENFLWNVGFVWKHEQGYSRIMGTKAVIFITMLDDLYDTYANLEELELFTSAIQRWDVNSVNELPGYMKQLFLALHSFINEAAYFAPKGQGVNLVPYLTKSWADLCGAYLREAKWYFKKYVPTFEEYLNNAWISVAAPLAITHAYAFTVNSVENNDLEAIHNYENIIRSSAMILRLTNDLGESPLTEKLKSDDVPKSIECYIKENGASEEEAREHIQSLVNDAWKEMNTYQITDTFMSKNLKQIAIDMARAGHYMYHHGDGHGHQNSNMAHHIATLFFQPICSF</sequence>
<dbReference type="CDD" id="cd00684">
    <property type="entry name" value="Terpene_cyclase_plant_C1"/>
    <property type="match status" value="1"/>
</dbReference>
<dbReference type="Gene3D" id="1.10.600.10">
    <property type="entry name" value="Farnesyl Diphosphate Synthase"/>
    <property type="match status" value="1"/>
</dbReference>
<dbReference type="GO" id="GO:0000287">
    <property type="term" value="F:magnesium ion binding"/>
    <property type="evidence" value="ECO:0007669"/>
    <property type="project" value="InterPro"/>
</dbReference>
<dbReference type="InterPro" id="IPR008930">
    <property type="entry name" value="Terpenoid_cyclase/PrenylTrfase"/>
</dbReference>
<comment type="cofactor">
    <cofactor evidence="1">
        <name>Mg(2+)</name>
        <dbReference type="ChEBI" id="CHEBI:18420"/>
    </cofactor>
</comment>
<keyword evidence="3" id="KW-0460">Magnesium</keyword>
<dbReference type="InterPro" id="IPR036965">
    <property type="entry name" value="Terpene_synth_N_sf"/>
</dbReference>
<dbReference type="EMBL" id="OX459118">
    <property type="protein sequence ID" value="CAI9092011.1"/>
    <property type="molecule type" value="Genomic_DNA"/>
</dbReference>
<name>A0AAV1C929_OLDCO</name>
<evidence type="ECO:0000256" key="6">
    <source>
        <dbReference type="SAM" id="MobiDB-lite"/>
    </source>
</evidence>
<proteinExistence type="predicted"/>
<dbReference type="Gene3D" id="1.50.10.130">
    <property type="entry name" value="Terpene synthase, N-terminal domain"/>
    <property type="match status" value="1"/>
</dbReference>
<dbReference type="EC" id="4.2.3.15" evidence="5"/>
<organism evidence="9 10">
    <name type="scientific">Oldenlandia corymbosa var. corymbosa</name>
    <dbReference type="NCBI Taxonomy" id="529605"/>
    <lineage>
        <taxon>Eukaryota</taxon>
        <taxon>Viridiplantae</taxon>
        <taxon>Streptophyta</taxon>
        <taxon>Embryophyta</taxon>
        <taxon>Tracheophyta</taxon>
        <taxon>Spermatophyta</taxon>
        <taxon>Magnoliopsida</taxon>
        <taxon>eudicotyledons</taxon>
        <taxon>Gunneridae</taxon>
        <taxon>Pentapetalae</taxon>
        <taxon>asterids</taxon>
        <taxon>lamiids</taxon>
        <taxon>Gentianales</taxon>
        <taxon>Rubiaceae</taxon>
        <taxon>Rubioideae</taxon>
        <taxon>Spermacoceae</taxon>
        <taxon>Hedyotis-Oldenlandia complex</taxon>
        <taxon>Oldenlandia</taxon>
    </lineage>
</organism>
<dbReference type="PANTHER" id="PTHR31225:SF9">
    <property type="entry name" value="TERPENE SYNTHASE 10"/>
    <property type="match status" value="1"/>
</dbReference>
<dbReference type="InterPro" id="IPR001906">
    <property type="entry name" value="Terpene_synth_N"/>
</dbReference>
<dbReference type="AlphaFoldDB" id="A0AAV1C929"/>
<evidence type="ECO:0000313" key="9">
    <source>
        <dbReference type="EMBL" id="CAI9092011.1"/>
    </source>
</evidence>
<dbReference type="Pfam" id="PF01397">
    <property type="entry name" value="Terpene_synth"/>
    <property type="match status" value="1"/>
</dbReference>
<keyword evidence="2" id="KW-0479">Metal-binding</keyword>
<evidence type="ECO:0000256" key="4">
    <source>
        <dbReference type="ARBA" id="ARBA00052562"/>
    </source>
</evidence>